<dbReference type="EMBL" id="BARS01046918">
    <property type="protein sequence ID" value="GAG34379.1"/>
    <property type="molecule type" value="Genomic_DNA"/>
</dbReference>
<proteinExistence type="predicted"/>
<gene>
    <name evidence="1" type="ORF">S01H1_70543</name>
</gene>
<reference evidence="1" key="1">
    <citation type="journal article" date="2014" name="Front. Microbiol.">
        <title>High frequency of phylogenetically diverse reductive dehalogenase-homologous genes in deep subseafloor sedimentary metagenomes.</title>
        <authorList>
            <person name="Kawai M."/>
            <person name="Futagami T."/>
            <person name="Toyoda A."/>
            <person name="Takaki Y."/>
            <person name="Nishi S."/>
            <person name="Hori S."/>
            <person name="Arai W."/>
            <person name="Tsubouchi T."/>
            <person name="Morono Y."/>
            <person name="Uchiyama I."/>
            <person name="Ito T."/>
            <person name="Fujiyama A."/>
            <person name="Inagaki F."/>
            <person name="Takami H."/>
        </authorList>
    </citation>
    <scope>NUCLEOTIDE SEQUENCE</scope>
    <source>
        <strain evidence="1">Expedition CK06-06</strain>
    </source>
</reference>
<name>X0WTR1_9ZZZZ</name>
<organism evidence="1">
    <name type="scientific">marine sediment metagenome</name>
    <dbReference type="NCBI Taxonomy" id="412755"/>
    <lineage>
        <taxon>unclassified sequences</taxon>
        <taxon>metagenomes</taxon>
        <taxon>ecological metagenomes</taxon>
    </lineage>
</organism>
<dbReference type="AlphaFoldDB" id="X0WTR1"/>
<sequence length="33" mass="3482">DAAIVIILSMWEPGGEPVVDIETIGQEVSSRIG</sequence>
<comment type="caution">
    <text evidence="1">The sequence shown here is derived from an EMBL/GenBank/DDBJ whole genome shotgun (WGS) entry which is preliminary data.</text>
</comment>
<protein>
    <submittedName>
        <fullName evidence="1">Uncharacterized protein</fullName>
    </submittedName>
</protein>
<accession>X0WTR1</accession>
<evidence type="ECO:0000313" key="1">
    <source>
        <dbReference type="EMBL" id="GAG34379.1"/>
    </source>
</evidence>
<feature type="non-terminal residue" evidence="1">
    <location>
        <position position="1"/>
    </location>
</feature>